<comment type="caution">
    <text evidence="3">The sequence shown here is derived from an EMBL/GenBank/DDBJ whole genome shotgun (WGS) entry which is preliminary data.</text>
</comment>
<evidence type="ECO:0000256" key="1">
    <source>
        <dbReference type="ARBA" id="ARBA00023118"/>
    </source>
</evidence>
<dbReference type="AlphaFoldDB" id="A0A3R9KL87"/>
<protein>
    <submittedName>
        <fullName evidence="3">RAMP superfamily protein</fullName>
    </submittedName>
</protein>
<evidence type="ECO:0000259" key="2">
    <source>
        <dbReference type="Pfam" id="PF03787"/>
    </source>
</evidence>
<reference evidence="3 4" key="1">
    <citation type="submission" date="2018-11" db="EMBL/GenBank/DDBJ databases">
        <title>Species Designations Belie Phenotypic and Genotypic Heterogeneity in Oral Streptococci.</title>
        <authorList>
            <person name="Velsko I."/>
        </authorList>
    </citation>
    <scope>NUCLEOTIDE SEQUENCE [LARGE SCALE GENOMIC DNA]</scope>
    <source>
        <strain evidence="3 4">BCA2</strain>
    </source>
</reference>
<evidence type="ECO:0000313" key="4">
    <source>
        <dbReference type="Proteomes" id="UP000278274"/>
    </source>
</evidence>
<dbReference type="PANTHER" id="PTHR36700">
    <property type="entry name" value="CRISPR SYSTEM CMR SUBUNIT CMR4"/>
    <property type="match status" value="1"/>
</dbReference>
<dbReference type="InterPro" id="IPR013410">
    <property type="entry name" value="CRISPR-assoc_RAMP_Cmr4"/>
</dbReference>
<dbReference type="Pfam" id="PF03787">
    <property type="entry name" value="RAMPs"/>
    <property type="match status" value="1"/>
</dbReference>
<evidence type="ECO:0000313" key="3">
    <source>
        <dbReference type="EMBL" id="RSJ70712.1"/>
    </source>
</evidence>
<gene>
    <name evidence="3" type="ORF">D8805_01525</name>
</gene>
<name>A0A3R9KL87_STROR</name>
<dbReference type="GO" id="GO:0051607">
    <property type="term" value="P:defense response to virus"/>
    <property type="evidence" value="ECO:0007669"/>
    <property type="project" value="UniProtKB-KW"/>
</dbReference>
<dbReference type="EMBL" id="RJPH01000001">
    <property type="protein sequence ID" value="RSJ70712.1"/>
    <property type="molecule type" value="Genomic_DNA"/>
</dbReference>
<organism evidence="3 4">
    <name type="scientific">Streptococcus oralis subsp. dentisani</name>
    <dbReference type="NCBI Taxonomy" id="1458253"/>
    <lineage>
        <taxon>Bacteria</taxon>
        <taxon>Bacillati</taxon>
        <taxon>Bacillota</taxon>
        <taxon>Bacilli</taxon>
        <taxon>Lactobacillales</taxon>
        <taxon>Streptococcaceae</taxon>
        <taxon>Streptococcus</taxon>
    </lineage>
</organism>
<proteinExistence type="predicted"/>
<feature type="domain" description="CRISPR type III-associated protein" evidence="2">
    <location>
        <begin position="8"/>
        <end position="219"/>
    </location>
</feature>
<dbReference type="RefSeq" id="WP_125415195.1">
    <property type="nucleotide sequence ID" value="NZ_RJPH01000001.1"/>
</dbReference>
<accession>A0A3R9KL87</accession>
<keyword evidence="1" id="KW-0051">Antiviral defense</keyword>
<sequence>MKAKIFVIECLTNLHVGNGDVNFNIIDNEVERDVVTGFPTINSSGVKGALRAFFEENKLLSNINGIFGSDENGSTTSGALKFLSANLLALPIRSISGGDKPYSIHAPKTACEDFNQMIANFQLENVSIADMKGGDEKITLDADNSCYERYGLPVIARNSVGEKTNLWYEEVVPHKSIFYFAVVASTSESENLLEIFTDSVREKIIQFGANASVGYGLCKVIKVISGNEEGANNGQEQN</sequence>
<dbReference type="InterPro" id="IPR005537">
    <property type="entry name" value="RAMP_III_fam"/>
</dbReference>
<dbReference type="PANTHER" id="PTHR36700:SF1">
    <property type="entry name" value="CRISPR SYSTEM CMR SUBUNIT CMR4"/>
    <property type="match status" value="1"/>
</dbReference>
<dbReference type="Proteomes" id="UP000278274">
    <property type="component" value="Unassembled WGS sequence"/>
</dbReference>